<evidence type="ECO:0000256" key="2">
    <source>
        <dbReference type="SAM" id="SignalP"/>
    </source>
</evidence>
<proteinExistence type="predicted"/>
<dbReference type="Proteomes" id="UP000593565">
    <property type="component" value="Unassembled WGS sequence"/>
</dbReference>
<dbReference type="AlphaFoldDB" id="A0A7J5ZNH1"/>
<name>A0A7J5ZNH1_AMEME</name>
<accession>A0A7J5ZNH1</accession>
<dbReference type="GO" id="GO:0006955">
    <property type="term" value="P:immune response"/>
    <property type="evidence" value="ECO:0007669"/>
    <property type="project" value="InterPro"/>
</dbReference>
<reference evidence="4 5" key="1">
    <citation type="submission" date="2020-02" db="EMBL/GenBank/DDBJ databases">
        <title>A chromosome-scale genome assembly of the black bullhead catfish (Ameiurus melas).</title>
        <authorList>
            <person name="Wen M."/>
            <person name="Zham M."/>
            <person name="Cabau C."/>
            <person name="Klopp C."/>
            <person name="Donnadieu C."/>
            <person name="Roques C."/>
            <person name="Bouchez O."/>
            <person name="Lampietro C."/>
            <person name="Jouanno E."/>
            <person name="Herpin A."/>
            <person name="Louis A."/>
            <person name="Berthelot C."/>
            <person name="Parey E."/>
            <person name="Roest-Crollius H."/>
            <person name="Braasch I."/>
            <person name="Postlethwait J."/>
            <person name="Robinson-Rechavi M."/>
            <person name="Echchiki A."/>
            <person name="Begum T."/>
            <person name="Montfort J."/>
            <person name="Schartl M."/>
            <person name="Bobe J."/>
            <person name="Guiguen Y."/>
        </authorList>
    </citation>
    <scope>NUCLEOTIDE SEQUENCE [LARGE SCALE GENOMIC DNA]</scope>
    <source>
        <strain evidence="4">M_S1</strain>
        <tissue evidence="4">Blood</tissue>
    </source>
</reference>
<comment type="caution">
    <text evidence="4">The sequence shown here is derived from an EMBL/GenBank/DDBJ whole genome shotgun (WGS) entry which is preliminary data.</text>
</comment>
<feature type="chain" id="PRO_5029864284" description="Chemokine interleukin-8-like domain-containing protein" evidence="2">
    <location>
        <begin position="24"/>
        <end position="94"/>
    </location>
</feature>
<feature type="domain" description="Chemokine interleukin-8-like" evidence="3">
    <location>
        <begin position="27"/>
        <end position="86"/>
    </location>
</feature>
<dbReference type="Gene3D" id="2.40.50.40">
    <property type="match status" value="1"/>
</dbReference>
<dbReference type="SUPFAM" id="SSF54117">
    <property type="entry name" value="Interleukin 8-like chemokines"/>
    <property type="match status" value="1"/>
</dbReference>
<dbReference type="GO" id="GO:0005615">
    <property type="term" value="C:extracellular space"/>
    <property type="evidence" value="ECO:0007669"/>
    <property type="project" value="UniProtKB-KW"/>
</dbReference>
<dbReference type="Pfam" id="PF00048">
    <property type="entry name" value="IL8"/>
    <property type="match status" value="1"/>
</dbReference>
<dbReference type="GO" id="GO:0008009">
    <property type="term" value="F:chemokine activity"/>
    <property type="evidence" value="ECO:0007669"/>
    <property type="project" value="InterPro"/>
</dbReference>
<organism evidence="4 5">
    <name type="scientific">Ameiurus melas</name>
    <name type="common">Black bullhead</name>
    <name type="synonym">Silurus melas</name>
    <dbReference type="NCBI Taxonomy" id="219545"/>
    <lineage>
        <taxon>Eukaryota</taxon>
        <taxon>Metazoa</taxon>
        <taxon>Chordata</taxon>
        <taxon>Craniata</taxon>
        <taxon>Vertebrata</taxon>
        <taxon>Euteleostomi</taxon>
        <taxon>Actinopterygii</taxon>
        <taxon>Neopterygii</taxon>
        <taxon>Teleostei</taxon>
        <taxon>Ostariophysi</taxon>
        <taxon>Siluriformes</taxon>
        <taxon>Ictaluridae</taxon>
        <taxon>Ameiurus</taxon>
    </lineage>
</organism>
<sequence>MELRTAAVLLLLLCASIFITTEGLIPNCCLSTTDKFKLFKIKNVEKYHLQSDAGPCEIKALIIHVKNKRYCLDLKYEKLVEKVMRKHAPKQKKQ</sequence>
<keyword evidence="5" id="KW-1185">Reference proteome</keyword>
<evidence type="ECO:0000313" key="5">
    <source>
        <dbReference type="Proteomes" id="UP000593565"/>
    </source>
</evidence>
<dbReference type="InterPro" id="IPR036048">
    <property type="entry name" value="Interleukin_8-like_sf"/>
</dbReference>
<evidence type="ECO:0000259" key="3">
    <source>
        <dbReference type="Pfam" id="PF00048"/>
    </source>
</evidence>
<evidence type="ECO:0000256" key="1">
    <source>
        <dbReference type="ARBA" id="ARBA00022514"/>
    </source>
</evidence>
<dbReference type="EMBL" id="JAAGNN010000025">
    <property type="protein sequence ID" value="KAF4072192.1"/>
    <property type="molecule type" value="Genomic_DNA"/>
</dbReference>
<keyword evidence="2" id="KW-0732">Signal</keyword>
<feature type="signal peptide" evidence="2">
    <location>
        <begin position="1"/>
        <end position="23"/>
    </location>
</feature>
<keyword evidence="1" id="KW-0202">Cytokine</keyword>
<evidence type="ECO:0000313" key="4">
    <source>
        <dbReference type="EMBL" id="KAF4072192.1"/>
    </source>
</evidence>
<dbReference type="InterPro" id="IPR001811">
    <property type="entry name" value="Chemokine_IL8-like_dom"/>
</dbReference>
<protein>
    <recommendedName>
        <fullName evidence="3">Chemokine interleukin-8-like domain-containing protein</fullName>
    </recommendedName>
</protein>
<gene>
    <name evidence="4" type="ORF">AMELA_G00260330</name>
</gene>